<dbReference type="InterPro" id="IPR002376">
    <property type="entry name" value="Formyl_transf_N"/>
</dbReference>
<dbReference type="RefSeq" id="WP_204218580.1">
    <property type="nucleotide sequence ID" value="NZ_MDSU01000018.1"/>
</dbReference>
<dbReference type="InterPro" id="IPR036477">
    <property type="entry name" value="Formyl_transf_N_sf"/>
</dbReference>
<evidence type="ECO:0000259" key="1">
    <source>
        <dbReference type="Pfam" id="PF00551"/>
    </source>
</evidence>
<gene>
    <name evidence="3" type="ORF">DESAMIL20_1409</name>
</gene>
<dbReference type="GO" id="GO:0099619">
    <property type="term" value="F:UDP-4-amino-4-deoxy-L-arabinose formyltransferase activity"/>
    <property type="evidence" value="ECO:0007669"/>
    <property type="project" value="UniProtKB-EC"/>
</dbReference>
<dbReference type="PANTHER" id="PTHR11138:SF5">
    <property type="entry name" value="METHIONYL-TRNA FORMYLTRANSFERASE, MITOCHONDRIAL"/>
    <property type="match status" value="1"/>
</dbReference>
<dbReference type="SUPFAM" id="SSF53328">
    <property type="entry name" value="Formyltransferase"/>
    <property type="match status" value="1"/>
</dbReference>
<protein>
    <submittedName>
        <fullName evidence="3">UDP-4-amino-4-deoxy-L-arabinose formyltransferase</fullName>
        <ecNumber evidence="3">1.1.1.305</ecNumber>
        <ecNumber evidence="3">2.1.2.13</ecNumber>
    </submittedName>
</protein>
<dbReference type="Pfam" id="PF02911">
    <property type="entry name" value="Formyl_trans_C"/>
    <property type="match status" value="1"/>
</dbReference>
<dbReference type="Gene3D" id="3.40.50.12230">
    <property type="match status" value="1"/>
</dbReference>
<evidence type="ECO:0000259" key="2">
    <source>
        <dbReference type="Pfam" id="PF02911"/>
    </source>
</evidence>
<dbReference type="Pfam" id="PF00551">
    <property type="entry name" value="Formyl_trans_N"/>
    <property type="match status" value="1"/>
</dbReference>
<dbReference type="GO" id="GO:0099618">
    <property type="term" value="F:UDP-glucuronate dehydrogenase activity"/>
    <property type="evidence" value="ECO:0007669"/>
    <property type="project" value="UniProtKB-EC"/>
</dbReference>
<dbReference type="EC" id="1.1.1.305" evidence="3"/>
<dbReference type="SUPFAM" id="SSF50486">
    <property type="entry name" value="FMT C-terminal domain-like"/>
    <property type="match status" value="1"/>
</dbReference>
<dbReference type="InterPro" id="IPR011034">
    <property type="entry name" value="Formyl_transferase-like_C_sf"/>
</dbReference>
<dbReference type="Proteomes" id="UP000194141">
    <property type="component" value="Unassembled WGS sequence"/>
</dbReference>
<comment type="caution">
    <text evidence="3">The sequence shown here is derived from an EMBL/GenBank/DDBJ whole genome shotgun (WGS) entry which is preliminary data.</text>
</comment>
<keyword evidence="3" id="KW-0808">Transferase</keyword>
<dbReference type="GO" id="GO:0004479">
    <property type="term" value="F:methionyl-tRNA formyltransferase activity"/>
    <property type="evidence" value="ECO:0007669"/>
    <property type="project" value="TreeGrafter"/>
</dbReference>
<evidence type="ECO:0000313" key="3">
    <source>
        <dbReference type="EMBL" id="OSS41856.1"/>
    </source>
</evidence>
<dbReference type="NCBIfam" id="NF005414">
    <property type="entry name" value="PRK06988.1"/>
    <property type="match status" value="1"/>
</dbReference>
<dbReference type="CDD" id="cd08702">
    <property type="entry name" value="Arna_FMT_C"/>
    <property type="match status" value="1"/>
</dbReference>
<dbReference type="STRING" id="1562698.DESAMIL20_1409"/>
<keyword evidence="4" id="KW-1185">Reference proteome</keyword>
<reference evidence="3 4" key="1">
    <citation type="journal article" date="2017" name="Front. Microbiol.">
        <title>Genome Sequence of Desulfurella amilsii Strain TR1 and Comparative Genomics of Desulfurellaceae Family.</title>
        <authorList>
            <person name="Florentino A.P."/>
            <person name="Stams A.J."/>
            <person name="Sanchez-Andrea I."/>
        </authorList>
    </citation>
    <scope>NUCLEOTIDE SEQUENCE [LARGE SCALE GENOMIC DNA]</scope>
    <source>
        <strain evidence="3 4">TR1</strain>
    </source>
</reference>
<dbReference type="AlphaFoldDB" id="A0A1X4XWE4"/>
<accession>A0A1X4XWE4</accession>
<feature type="domain" description="Formyl transferase C-terminal" evidence="2">
    <location>
        <begin position="202"/>
        <end position="283"/>
    </location>
</feature>
<name>A0A1X4XWE4_9BACT</name>
<dbReference type="InterPro" id="IPR005793">
    <property type="entry name" value="Formyl_trans_C"/>
</dbReference>
<proteinExistence type="predicted"/>
<dbReference type="EC" id="2.1.2.13" evidence="3"/>
<keyword evidence="3" id="KW-0560">Oxidoreductase</keyword>
<sequence length="299" mass="34387">MKTVAFAYHNMGVIGLNALKKHGFDIECVFTHKDDDNENIWFESAQTWCTKNDVNYFAPENVNTKEWIDKISLLKPDIIFSFYYRNLICEDILKIPKFKAINLHGSCLPDYRGRAPVNWVLVNGEKRTGVTLHYMVKKPDAGDIIAQKCIDIDFYDTAKTLFEKLEKLAASILDEALPNIKNNTIKPIKQDETKASYFGRRTKQDGLIDFEKNSIEIYNLIRAVTKPYPGAFCHYKGKELIIWWALPNNVKLQPKQIAIIGENVYIGTKKGSLELKEIEYDSKIYKEKEISNLLKGGHL</sequence>
<feature type="domain" description="Formyl transferase N-terminal" evidence="1">
    <location>
        <begin position="16"/>
        <end position="176"/>
    </location>
</feature>
<evidence type="ECO:0000313" key="4">
    <source>
        <dbReference type="Proteomes" id="UP000194141"/>
    </source>
</evidence>
<dbReference type="GO" id="GO:0005829">
    <property type="term" value="C:cytosol"/>
    <property type="evidence" value="ECO:0007669"/>
    <property type="project" value="TreeGrafter"/>
</dbReference>
<organism evidence="3 4">
    <name type="scientific">Desulfurella amilsii</name>
    <dbReference type="NCBI Taxonomy" id="1562698"/>
    <lineage>
        <taxon>Bacteria</taxon>
        <taxon>Pseudomonadati</taxon>
        <taxon>Campylobacterota</taxon>
        <taxon>Desulfurellia</taxon>
        <taxon>Desulfurellales</taxon>
        <taxon>Desulfurellaceae</taxon>
        <taxon>Desulfurella</taxon>
    </lineage>
</organism>
<dbReference type="EMBL" id="MDSU01000018">
    <property type="protein sequence ID" value="OSS41856.1"/>
    <property type="molecule type" value="Genomic_DNA"/>
</dbReference>
<dbReference type="PANTHER" id="PTHR11138">
    <property type="entry name" value="METHIONYL-TRNA FORMYLTRANSFERASE"/>
    <property type="match status" value="1"/>
</dbReference>